<feature type="transmembrane region" description="Helical" evidence="8">
    <location>
        <begin position="28"/>
        <end position="49"/>
    </location>
</feature>
<evidence type="ECO:0000313" key="10">
    <source>
        <dbReference type="Proteomes" id="UP000248863"/>
    </source>
</evidence>
<evidence type="ECO:0000313" key="9">
    <source>
        <dbReference type="EMBL" id="RAI38903.1"/>
    </source>
</evidence>
<dbReference type="GO" id="GO:0005886">
    <property type="term" value="C:plasma membrane"/>
    <property type="evidence" value="ECO:0007669"/>
    <property type="project" value="UniProtKB-SubCell"/>
</dbReference>
<keyword evidence="3" id="KW-0808">Transferase</keyword>
<evidence type="ECO:0000256" key="6">
    <source>
        <dbReference type="ARBA" id="ARBA00023136"/>
    </source>
</evidence>
<feature type="transmembrane region" description="Helical" evidence="8">
    <location>
        <begin position="205"/>
        <end position="230"/>
    </location>
</feature>
<gene>
    <name evidence="9" type="ORF">CH338_11170</name>
</gene>
<dbReference type="AlphaFoldDB" id="A0A327KMV5"/>
<feature type="transmembrane region" description="Helical" evidence="8">
    <location>
        <begin position="328"/>
        <end position="345"/>
    </location>
</feature>
<keyword evidence="5 8" id="KW-1133">Transmembrane helix</keyword>
<name>A0A327KMV5_9BRAD</name>
<dbReference type="Pfam" id="PF09594">
    <property type="entry name" value="GT87"/>
    <property type="match status" value="1"/>
</dbReference>
<keyword evidence="4 8" id="KW-0812">Transmembrane</keyword>
<evidence type="ECO:0000256" key="7">
    <source>
        <dbReference type="ARBA" id="ARBA00024033"/>
    </source>
</evidence>
<accession>A0A327KMV5</accession>
<dbReference type="EMBL" id="NPEU01000101">
    <property type="protein sequence ID" value="RAI38903.1"/>
    <property type="molecule type" value="Genomic_DNA"/>
</dbReference>
<evidence type="ECO:0000256" key="2">
    <source>
        <dbReference type="ARBA" id="ARBA00022475"/>
    </source>
</evidence>
<keyword evidence="10" id="KW-1185">Reference proteome</keyword>
<feature type="transmembrane region" description="Helical" evidence="8">
    <location>
        <begin position="301"/>
        <end position="321"/>
    </location>
</feature>
<feature type="transmembrane region" description="Helical" evidence="8">
    <location>
        <begin position="237"/>
        <end position="256"/>
    </location>
</feature>
<proteinExistence type="inferred from homology"/>
<comment type="caution">
    <text evidence="9">The sequence shown here is derived from an EMBL/GenBank/DDBJ whole genome shotgun (WGS) entry which is preliminary data.</text>
</comment>
<protein>
    <recommendedName>
        <fullName evidence="11">DUF2029 domain-containing protein</fullName>
    </recommendedName>
</protein>
<keyword evidence="6 8" id="KW-0472">Membrane</keyword>
<evidence type="ECO:0008006" key="11">
    <source>
        <dbReference type="Google" id="ProtNLM"/>
    </source>
</evidence>
<dbReference type="GO" id="GO:0016758">
    <property type="term" value="F:hexosyltransferase activity"/>
    <property type="evidence" value="ECO:0007669"/>
    <property type="project" value="InterPro"/>
</dbReference>
<evidence type="ECO:0000256" key="3">
    <source>
        <dbReference type="ARBA" id="ARBA00022679"/>
    </source>
</evidence>
<evidence type="ECO:0000256" key="4">
    <source>
        <dbReference type="ARBA" id="ARBA00022692"/>
    </source>
</evidence>
<feature type="transmembrane region" description="Helical" evidence="8">
    <location>
        <begin position="167"/>
        <end position="193"/>
    </location>
</feature>
<comment type="subcellular location">
    <subcellularLocation>
        <location evidence="1">Cell membrane</location>
        <topology evidence="1">Multi-pass membrane protein</topology>
    </subcellularLocation>
</comment>
<dbReference type="RefSeq" id="WP_111357258.1">
    <property type="nucleotide sequence ID" value="NZ_NHSK01000042.1"/>
</dbReference>
<reference evidence="9 10" key="1">
    <citation type="submission" date="2017-07" db="EMBL/GenBank/DDBJ databases">
        <title>Draft Genome Sequences of Select Purple Nonsulfur Bacteria.</title>
        <authorList>
            <person name="Lasarre B."/>
            <person name="Mckinlay J.B."/>
        </authorList>
    </citation>
    <scope>NUCLEOTIDE SEQUENCE [LARGE SCALE GENOMIC DNA]</scope>
    <source>
        <strain evidence="9 10">DSM 11907</strain>
    </source>
</reference>
<dbReference type="OrthoDB" id="7679563at2"/>
<evidence type="ECO:0000256" key="1">
    <source>
        <dbReference type="ARBA" id="ARBA00004651"/>
    </source>
</evidence>
<organism evidence="9 10">
    <name type="scientific">Rhodoplanes elegans</name>
    <dbReference type="NCBI Taxonomy" id="29408"/>
    <lineage>
        <taxon>Bacteria</taxon>
        <taxon>Pseudomonadati</taxon>
        <taxon>Pseudomonadota</taxon>
        <taxon>Alphaproteobacteria</taxon>
        <taxon>Hyphomicrobiales</taxon>
        <taxon>Nitrobacteraceae</taxon>
        <taxon>Rhodoplanes</taxon>
    </lineage>
</organism>
<keyword evidence="2" id="KW-1003">Cell membrane</keyword>
<dbReference type="Proteomes" id="UP000248863">
    <property type="component" value="Unassembled WGS sequence"/>
</dbReference>
<feature type="transmembrane region" description="Helical" evidence="8">
    <location>
        <begin position="394"/>
        <end position="412"/>
    </location>
</feature>
<dbReference type="InterPro" id="IPR018584">
    <property type="entry name" value="GT87"/>
</dbReference>
<sequence length="440" mass="46621">MGQAVKRHAVSDLAATLRSGDWLTRERVRLWCAALLGVSGLALAVVAATSNGMTDYQGRPLATDFSCFWTAGRLVLDGHPAAAYDDAALAALQRATFGPQTPFYGWLYPPFFLLVAALLATLPYPLALSAWLATTIALYVLAIRTILQTAADPATPRERGGPDRLWLLVALAFPAVLVTVGHGQNGFLTAALFGGALAVLDRRPLLAGVLIGLLVYKPQFGLLIPLALLAGGRWRTIAAAAATVVVFAGVTLALLGPEPWRAFLAVSGAVRTEVLEQGVAGWHKLHGVFAWTRFWGGPVDLAYGLHAIVALATALAVVWAFRARVRPALRAALLLVGTLVVAPHSHDYDLMLLGPALAFLITDATRHGFGPWEKTLLAVVYAVPLFTRAVAEHLMIPLGTIVILALLITILWRCTNGGGLAAAPSDSVIAPLAKLPPRPN</sequence>
<comment type="similarity">
    <text evidence="7">Belongs to the glycosyltransferase 87 family.</text>
</comment>
<feature type="transmembrane region" description="Helical" evidence="8">
    <location>
        <begin position="103"/>
        <end position="122"/>
    </location>
</feature>
<evidence type="ECO:0000256" key="8">
    <source>
        <dbReference type="SAM" id="Phobius"/>
    </source>
</evidence>
<evidence type="ECO:0000256" key="5">
    <source>
        <dbReference type="ARBA" id="ARBA00022989"/>
    </source>
</evidence>